<name>A0A7R8ZT37_9CRUS</name>
<evidence type="ECO:0000313" key="2">
    <source>
        <dbReference type="EMBL" id="CAD7235949.1"/>
    </source>
</evidence>
<protein>
    <submittedName>
        <fullName evidence="2">Uncharacterized protein</fullName>
    </submittedName>
</protein>
<gene>
    <name evidence="2" type="ORF">CTOB1V02_LOCUS13764</name>
</gene>
<accession>A0A7R8ZT37</accession>
<reference evidence="2" key="1">
    <citation type="submission" date="2020-11" db="EMBL/GenBank/DDBJ databases">
        <authorList>
            <person name="Tran Van P."/>
        </authorList>
    </citation>
    <scope>NUCLEOTIDE SEQUENCE</scope>
</reference>
<feature type="compositionally biased region" description="Acidic residues" evidence="1">
    <location>
        <begin position="16"/>
        <end position="30"/>
    </location>
</feature>
<organism evidence="2">
    <name type="scientific">Cyprideis torosa</name>
    <dbReference type="NCBI Taxonomy" id="163714"/>
    <lineage>
        <taxon>Eukaryota</taxon>
        <taxon>Metazoa</taxon>
        <taxon>Ecdysozoa</taxon>
        <taxon>Arthropoda</taxon>
        <taxon>Crustacea</taxon>
        <taxon>Oligostraca</taxon>
        <taxon>Ostracoda</taxon>
        <taxon>Podocopa</taxon>
        <taxon>Podocopida</taxon>
        <taxon>Cytherocopina</taxon>
        <taxon>Cytheroidea</taxon>
        <taxon>Cytherideidae</taxon>
        <taxon>Cyprideis</taxon>
    </lineage>
</organism>
<proteinExistence type="predicted"/>
<evidence type="ECO:0000256" key="1">
    <source>
        <dbReference type="SAM" id="MobiDB-lite"/>
    </source>
</evidence>
<dbReference type="OrthoDB" id="1854502at2759"/>
<sequence>MKALLGARERELKEVESEEDSDENDGDNQETLDVQGAVKQLSQKLEQLATCQDVVLKHSNGLLRSISDLDAVTVPASAPEGFSETLRQLKERTTLFRITMTAALEASSEFVALSEKQGKKWERLLRHEQDQKFRLEEMVSGRG</sequence>
<feature type="region of interest" description="Disordered" evidence="1">
    <location>
        <begin position="1"/>
        <end position="31"/>
    </location>
</feature>
<dbReference type="EMBL" id="OB675654">
    <property type="protein sequence ID" value="CAD7235949.1"/>
    <property type="molecule type" value="Genomic_DNA"/>
</dbReference>
<dbReference type="AlphaFoldDB" id="A0A7R8ZT37"/>